<dbReference type="InterPro" id="IPR026444">
    <property type="entry name" value="Secre_tail"/>
</dbReference>
<dbReference type="EMBL" id="WVHS01000001">
    <property type="protein sequence ID" value="MXV14234.1"/>
    <property type="molecule type" value="Genomic_DNA"/>
</dbReference>
<evidence type="ECO:0000313" key="2">
    <source>
        <dbReference type="Proteomes" id="UP000451233"/>
    </source>
</evidence>
<proteinExistence type="predicted"/>
<name>A0A7K1XTE5_9SPHI</name>
<keyword evidence="2" id="KW-1185">Reference proteome</keyword>
<organism evidence="1 2">
    <name type="scientific">Hufsiella ginkgonis</name>
    <dbReference type="NCBI Taxonomy" id="2695274"/>
    <lineage>
        <taxon>Bacteria</taxon>
        <taxon>Pseudomonadati</taxon>
        <taxon>Bacteroidota</taxon>
        <taxon>Sphingobacteriia</taxon>
        <taxon>Sphingobacteriales</taxon>
        <taxon>Sphingobacteriaceae</taxon>
        <taxon>Hufsiella</taxon>
    </lineage>
</organism>
<comment type="caution">
    <text evidence="1">The sequence shown here is derived from an EMBL/GenBank/DDBJ whole genome shotgun (WGS) entry which is preliminary data.</text>
</comment>
<sequence length="962" mass="101628">MITANPLAFLSIEAGAKLVLTVNGSSLHIKGNIRNLGELILWNSNSGKGTLFLHGHSYWSGAGVWTLSQLNLDLYGLEFDDDMVISFADNITGNSPATINKLYKRERTIFKFSGTENASIPSDGSMFFYPGITVNKSASSGPVSLAFKDNTTANPLQLLGPLALVSATDRLLTGSMNTITIKGNIAGNGSLSGAETADLAVAGTGPAITSLRLTTNTVFNKITVIRPSGVTFQNSFTARTELMIAAGSSVTLPSNATVTLGVNGGNPGQGNLVCQGTLYAGTASGITVRGNGTSRVVIGLSQASAANFTLEDLVINRMPGAGEVMLADASALIIDGTLRIDSVSTLNLSGSRLFLNLSISIQEGGWLTGSEQASVYIQGSGGNATLRFNPGGPPSNRTLKYIELNRTSGRIITLANTLYVKEQLNVLSGKLNSNGYLVLLSSATGSAAIGPLSSFADVLGDVTVQCWLSGGAGMRGTRMLSPPVDDALSDRSVFRQIQEQVLITGPGGVASGFDPGGPLQPQAITIQTYYEPAGKGQVSYRPLPDIFQRCATSAYVGSGFGFFLYFRGNRSDPFHKLNATSGNYAVPEDVVISYKGPVYKRSRTVTLGYTNNAGDVYNGYHVIGNPYPSTIDWRQVSRTNTQDMIAIIKPGGGMITYSNGVVVNSPVTGAASALPYIQPGQAFYVKALGPEASVTFNETCKAVNASPDRLLVAPGKKFLPSLSTAPGWRHSSSGNQEPTAALLRIQVAVGTAADETAIVFNDQSKPGTDELDAVAFPGTLPAISSLSNDLVKLAINFIPGIVDSMRIPLNIQVPGKVNASLKFSRSPGLEKYDLFLHDLLTGRLTPIPGSEAYNFTQEADNSAAEEGRFEIIFKSGKEVDRLLEGNSILVYPNPVKTRINVQSSLVVGPPATLVIYDMLGCKRLSFSGFREHDISGLQAGQYIAELQTASGKVLGRARFLKE</sequence>
<protein>
    <submittedName>
        <fullName evidence="1">T9SS type A sorting domain-containing protein</fullName>
    </submittedName>
</protein>
<accession>A0A7K1XTE5</accession>
<dbReference type="NCBIfam" id="TIGR04183">
    <property type="entry name" value="Por_Secre_tail"/>
    <property type="match status" value="1"/>
</dbReference>
<gene>
    <name evidence="1" type="ORF">GS398_02905</name>
</gene>
<dbReference type="AlphaFoldDB" id="A0A7K1XTE5"/>
<evidence type="ECO:0000313" key="1">
    <source>
        <dbReference type="EMBL" id="MXV14234.1"/>
    </source>
</evidence>
<dbReference type="Proteomes" id="UP000451233">
    <property type="component" value="Unassembled WGS sequence"/>
</dbReference>
<reference evidence="1 2" key="1">
    <citation type="submission" date="2019-11" db="EMBL/GenBank/DDBJ databases">
        <title>Pedobacter sp. HMF7056 Genome sequencing and assembly.</title>
        <authorList>
            <person name="Kang H."/>
            <person name="Kim H."/>
            <person name="Joh K."/>
        </authorList>
    </citation>
    <scope>NUCLEOTIDE SEQUENCE [LARGE SCALE GENOMIC DNA]</scope>
    <source>
        <strain evidence="1 2">HMF7056</strain>
    </source>
</reference>
<dbReference type="RefSeq" id="WP_160905220.1">
    <property type="nucleotide sequence ID" value="NZ_WVHS01000001.1"/>
</dbReference>